<evidence type="ECO:0000313" key="2">
    <source>
        <dbReference type="Proteomes" id="UP000199650"/>
    </source>
</evidence>
<name>A0A1I0NMA3_9RHOB</name>
<organism evidence="1 2">
    <name type="scientific">Aliiroseovarius sediminilitoris</name>
    <dbReference type="NCBI Taxonomy" id="1173584"/>
    <lineage>
        <taxon>Bacteria</taxon>
        <taxon>Pseudomonadati</taxon>
        <taxon>Pseudomonadota</taxon>
        <taxon>Alphaproteobacteria</taxon>
        <taxon>Rhodobacterales</taxon>
        <taxon>Paracoccaceae</taxon>
        <taxon>Aliiroseovarius</taxon>
    </lineage>
</organism>
<sequence>MASFARSLIKDTGVRADWVDLRDQDYVPNLAVLRDTVSLNPKLLTPDPATGLQVPVFGARNQGSSGRCVGFALANLIDIQRLLQTLRRTPSTSDHPEPDLSKVQEDIVSADMLYRMASFHDRYPELENGEVLAEEGILTLRSAIKGFYHHGVCRDWPFGEPTTDEGRWQSECYLADGPDKARKFTTVGQAKKAREIGLGAYFRLASILNHFHAALNDAEAILTTANIHDGWLEALPDKGGLITWPPALGKTGTHAFVVIGYDEMGFHILNSWGPKWGGYNGQAGVGLWSYTDWAQNVVDSWVLRLGVFAPSAFGASVGEKGTKGDAGPIQSGSTPSFELVGHYMNLDDGYHVATGSYPSFKDGWTRTRKYLSERLDPKADPANKDNQYRGVLIWIPGSLEGIKPAFADAVGRKTLIKDLGLYPYTIFWCNGFVEKSLEVLQSLFDSCEEQAGENAAHLDELIENRVRGVGRAFWRDIELSARRALRGTEELPYEDFESDELDKIKTGFVGDLLFDLLELRKETGCELHIVAEGAGALVVHEMLSLLAHKTRWFDPASLKPRGMDRFDTLHLVHPAIGMPRARKRLIPLINVMNGPVAGKKKRKSSSRKPVVQEYLEYTTPPRARIYVPTPELEERVKFGAYGKSILHLVSRAFEDRYPLPQDADDTSAPYLLRPRPFLGMSGVVDDPTIPVQNAVFRLNCIAAQKHNLDRIPQSALNDDPTITNSIFECIRGFQEKGH</sequence>
<dbReference type="RefSeq" id="WP_091428719.1">
    <property type="nucleotide sequence ID" value="NZ_FOJB01000001.1"/>
</dbReference>
<protein>
    <recommendedName>
        <fullName evidence="3">Papain family cysteine protease</fullName>
    </recommendedName>
</protein>
<dbReference type="Proteomes" id="UP000199650">
    <property type="component" value="Unassembled WGS sequence"/>
</dbReference>
<accession>A0A1I0NMA3</accession>
<dbReference type="Gene3D" id="3.90.70.10">
    <property type="entry name" value="Cysteine proteinases"/>
    <property type="match status" value="1"/>
</dbReference>
<dbReference type="CDD" id="cd02619">
    <property type="entry name" value="Peptidase_C1"/>
    <property type="match status" value="1"/>
</dbReference>
<reference evidence="1 2" key="1">
    <citation type="submission" date="2016-10" db="EMBL/GenBank/DDBJ databases">
        <authorList>
            <person name="de Groot N.N."/>
        </authorList>
    </citation>
    <scope>NUCLEOTIDE SEQUENCE [LARGE SCALE GENOMIC DNA]</scope>
    <source>
        <strain evidence="1 2">DSM 29439</strain>
    </source>
</reference>
<keyword evidence="2" id="KW-1185">Reference proteome</keyword>
<evidence type="ECO:0008006" key="3">
    <source>
        <dbReference type="Google" id="ProtNLM"/>
    </source>
</evidence>
<dbReference type="STRING" id="1173584.SAMN05444851_0937"/>
<evidence type="ECO:0000313" key="1">
    <source>
        <dbReference type="EMBL" id="SEW02379.1"/>
    </source>
</evidence>
<dbReference type="InterPro" id="IPR038765">
    <property type="entry name" value="Papain-like_cys_pep_sf"/>
</dbReference>
<dbReference type="EMBL" id="FOJB01000001">
    <property type="protein sequence ID" value="SEW02379.1"/>
    <property type="molecule type" value="Genomic_DNA"/>
</dbReference>
<gene>
    <name evidence="1" type="ORF">SAMN05444851_0937</name>
</gene>
<proteinExistence type="predicted"/>
<dbReference type="SUPFAM" id="SSF54001">
    <property type="entry name" value="Cysteine proteinases"/>
    <property type="match status" value="1"/>
</dbReference>
<dbReference type="AlphaFoldDB" id="A0A1I0NMA3"/>
<dbReference type="OrthoDB" id="1491023at2"/>